<dbReference type="GO" id="GO:0046820">
    <property type="term" value="F:4-amino-4-deoxychorismate synthase activity"/>
    <property type="evidence" value="ECO:0007669"/>
    <property type="project" value="TreeGrafter"/>
</dbReference>
<dbReference type="EMBL" id="UINC01000112">
    <property type="protein sequence ID" value="SUZ49381.1"/>
    <property type="molecule type" value="Genomic_DNA"/>
</dbReference>
<gene>
    <name evidence="2" type="ORF">METZ01_LOCUS2235</name>
</gene>
<dbReference type="InterPro" id="IPR019999">
    <property type="entry name" value="Anth_synth_I-like"/>
</dbReference>
<name>A0A381N457_9ZZZZ</name>
<accession>A0A381N457</accession>
<evidence type="ECO:0000313" key="2">
    <source>
        <dbReference type="EMBL" id="SUZ49381.1"/>
    </source>
</evidence>
<sequence>MKYTTIFKGNSESDLLNIFASNPIDILSLSLDDPPEILTEFVKKYDGKFLAGFISYEYGVKQLGVPVHNLNDFPAVHFRVYDSFEKNIQLEEPKNIDWDQFESTLIKSEYDSGFEKIQNHIRSGDFYQINFTHSLKSKTKSSPKELFLKFRGKNQVGYSVFMEHNDWAIHSLSPEQFIKIENQIITTKPIKGTFPRGESQEEDNYNLKSLLNSEKEQAELYMIIDLLRNDLGKICKTGSVQVLQSKSIQKLEKVFHTFGVVQGELKSNLHPVEALLSMSPGGSISGCPKKRSCEIIHGLESQARGIYTGTIGYILPDGTLNFNIAIRTVTQIGTELTLGVGGGITIESNNENEYMETLMKASSFQP</sequence>
<dbReference type="Gene3D" id="3.60.120.10">
    <property type="entry name" value="Anthranilate synthase"/>
    <property type="match status" value="1"/>
</dbReference>
<dbReference type="PANTHER" id="PTHR11236">
    <property type="entry name" value="AMINOBENZOATE/ANTHRANILATE SYNTHASE"/>
    <property type="match status" value="1"/>
</dbReference>
<proteinExistence type="predicted"/>
<dbReference type="PANTHER" id="PTHR11236:SF50">
    <property type="entry name" value="AMINODEOXYCHORISMATE SYNTHASE COMPONENT 1"/>
    <property type="match status" value="1"/>
</dbReference>
<dbReference type="SUPFAM" id="SSF56322">
    <property type="entry name" value="ADC synthase"/>
    <property type="match status" value="1"/>
</dbReference>
<dbReference type="GO" id="GO:0000162">
    <property type="term" value="P:L-tryptophan biosynthetic process"/>
    <property type="evidence" value="ECO:0007669"/>
    <property type="project" value="TreeGrafter"/>
</dbReference>
<feature type="domain" description="Chorismate-utilising enzyme C-terminal" evidence="1">
    <location>
        <begin position="108"/>
        <end position="360"/>
    </location>
</feature>
<dbReference type="PRINTS" id="PR00095">
    <property type="entry name" value="ANTSNTHASEI"/>
</dbReference>
<evidence type="ECO:0000259" key="1">
    <source>
        <dbReference type="Pfam" id="PF00425"/>
    </source>
</evidence>
<dbReference type="InterPro" id="IPR015890">
    <property type="entry name" value="Chorismate_C"/>
</dbReference>
<protein>
    <recommendedName>
        <fullName evidence="1">Chorismate-utilising enzyme C-terminal domain-containing protein</fullName>
    </recommendedName>
</protein>
<dbReference type="AlphaFoldDB" id="A0A381N457"/>
<dbReference type="Pfam" id="PF00425">
    <property type="entry name" value="Chorismate_bind"/>
    <property type="match status" value="1"/>
</dbReference>
<dbReference type="InterPro" id="IPR005801">
    <property type="entry name" value="ADC_synthase"/>
</dbReference>
<reference evidence="2" key="1">
    <citation type="submission" date="2018-05" db="EMBL/GenBank/DDBJ databases">
        <authorList>
            <person name="Lanie J.A."/>
            <person name="Ng W.-L."/>
            <person name="Kazmierczak K.M."/>
            <person name="Andrzejewski T.M."/>
            <person name="Davidsen T.M."/>
            <person name="Wayne K.J."/>
            <person name="Tettelin H."/>
            <person name="Glass J.I."/>
            <person name="Rusch D."/>
            <person name="Podicherti R."/>
            <person name="Tsui H.-C.T."/>
            <person name="Winkler M.E."/>
        </authorList>
    </citation>
    <scope>NUCLEOTIDE SEQUENCE</scope>
</reference>
<organism evidence="2">
    <name type="scientific">marine metagenome</name>
    <dbReference type="NCBI Taxonomy" id="408172"/>
    <lineage>
        <taxon>unclassified sequences</taxon>
        <taxon>metagenomes</taxon>
        <taxon>ecological metagenomes</taxon>
    </lineage>
</organism>